<keyword evidence="4" id="KW-1185">Reference proteome</keyword>
<dbReference type="Pfam" id="PF25298">
    <property type="entry name" value="Baculo_FP_2nd"/>
    <property type="match status" value="1"/>
</dbReference>
<sequence length="300" mass="34758">MECNTCTNKIGSARLAVQCSQCHKHYHCKCVDLTTTDSELINSGNKLFKCYGCGSSSKDGDFTLSDVMKKLNELITKNVDMCVSIELCHTRIQENNKLLKDQDARINSCLERIDSLSQQNTHLQKENVELKRQINEQNQYSRKNSLEIFGVPEIKDENVIRTVQVIAQSLGVNLDKQRIDAAHRLKSNIRKPNEPRGIIIKFISRLDKDDFLKARKVKRDFNTSHLSHYFTQLNVHPAKAIYINESLTYENKQLLNKCREFKKNKNVKYLWSRNGQIFMRMSDNSQVFKISSIESLRDVH</sequence>
<accession>A0AAN7VRS9</accession>
<name>A0AAN7VRS9_9COLE</name>
<dbReference type="Gene3D" id="3.30.40.10">
    <property type="entry name" value="Zinc/RING finger domain, C3HC4 (zinc finger)"/>
    <property type="match status" value="1"/>
</dbReference>
<evidence type="ECO:0000256" key="1">
    <source>
        <dbReference type="SAM" id="Coils"/>
    </source>
</evidence>
<proteinExistence type="predicted"/>
<evidence type="ECO:0000313" key="4">
    <source>
        <dbReference type="Proteomes" id="UP001329430"/>
    </source>
</evidence>
<dbReference type="InterPro" id="IPR013083">
    <property type="entry name" value="Znf_RING/FYVE/PHD"/>
</dbReference>
<keyword evidence="1" id="KW-0175">Coiled coil</keyword>
<gene>
    <name evidence="3" type="ORF">RI129_000538</name>
</gene>
<dbReference type="SUPFAM" id="SSF57903">
    <property type="entry name" value="FYVE/PHD zinc finger"/>
    <property type="match status" value="1"/>
</dbReference>
<protein>
    <recommendedName>
        <fullName evidence="2">Phorbol-ester/DAG-type domain-containing protein</fullName>
    </recommendedName>
</protein>
<dbReference type="Gene3D" id="3.30.70.1820">
    <property type="entry name" value="L1 transposable element, RRM domain"/>
    <property type="match status" value="1"/>
</dbReference>
<dbReference type="Proteomes" id="UP001329430">
    <property type="component" value="Chromosome 1"/>
</dbReference>
<dbReference type="InterPro" id="IPR011011">
    <property type="entry name" value="Znf_FYVE_PHD"/>
</dbReference>
<dbReference type="PROSITE" id="PS50081">
    <property type="entry name" value="ZF_DAG_PE_2"/>
    <property type="match status" value="1"/>
</dbReference>
<evidence type="ECO:0000259" key="2">
    <source>
        <dbReference type="PROSITE" id="PS50081"/>
    </source>
</evidence>
<evidence type="ECO:0000313" key="3">
    <source>
        <dbReference type="EMBL" id="KAK5649509.1"/>
    </source>
</evidence>
<organism evidence="3 4">
    <name type="scientific">Pyrocoelia pectoralis</name>
    <dbReference type="NCBI Taxonomy" id="417401"/>
    <lineage>
        <taxon>Eukaryota</taxon>
        <taxon>Metazoa</taxon>
        <taxon>Ecdysozoa</taxon>
        <taxon>Arthropoda</taxon>
        <taxon>Hexapoda</taxon>
        <taxon>Insecta</taxon>
        <taxon>Pterygota</taxon>
        <taxon>Neoptera</taxon>
        <taxon>Endopterygota</taxon>
        <taxon>Coleoptera</taxon>
        <taxon>Polyphaga</taxon>
        <taxon>Elateriformia</taxon>
        <taxon>Elateroidea</taxon>
        <taxon>Lampyridae</taxon>
        <taxon>Lampyrinae</taxon>
        <taxon>Pyrocoelia</taxon>
    </lineage>
</organism>
<dbReference type="CDD" id="cd15489">
    <property type="entry name" value="PHD_SF"/>
    <property type="match status" value="1"/>
</dbReference>
<dbReference type="InterPro" id="IPR002219">
    <property type="entry name" value="PKC_DAG/PE"/>
</dbReference>
<reference evidence="3 4" key="1">
    <citation type="journal article" date="2024" name="Insects">
        <title>An Improved Chromosome-Level Genome Assembly of the Firefly Pyrocoelia pectoralis.</title>
        <authorList>
            <person name="Fu X."/>
            <person name="Meyer-Rochow V.B."/>
            <person name="Ballantyne L."/>
            <person name="Zhu X."/>
        </authorList>
    </citation>
    <scope>NUCLEOTIDE SEQUENCE [LARGE SCALE GENOMIC DNA]</scope>
    <source>
        <strain evidence="3">XCY_ONT2</strain>
    </source>
</reference>
<dbReference type="EMBL" id="JAVRBK010000001">
    <property type="protein sequence ID" value="KAK5649509.1"/>
    <property type="molecule type" value="Genomic_DNA"/>
</dbReference>
<dbReference type="PANTHER" id="PTHR11505">
    <property type="entry name" value="L1 TRANSPOSABLE ELEMENT-RELATED"/>
    <property type="match status" value="1"/>
</dbReference>
<dbReference type="AlphaFoldDB" id="A0AAN7VRS9"/>
<feature type="domain" description="Phorbol-ester/DAG-type" evidence="2">
    <location>
        <begin position="1"/>
        <end position="38"/>
    </location>
</feature>
<dbReference type="InterPro" id="IPR057251">
    <property type="entry name" value="FP_C"/>
</dbReference>
<feature type="coiled-coil region" evidence="1">
    <location>
        <begin position="99"/>
        <end position="143"/>
    </location>
</feature>
<comment type="caution">
    <text evidence="3">The sequence shown here is derived from an EMBL/GenBank/DDBJ whole genome shotgun (WGS) entry which is preliminary data.</text>
</comment>
<dbReference type="InterPro" id="IPR004244">
    <property type="entry name" value="Transposase_22"/>
</dbReference>